<dbReference type="EMBL" id="GEDV01011446">
    <property type="protein sequence ID" value="JAP77111.1"/>
    <property type="molecule type" value="Transcribed_RNA"/>
</dbReference>
<feature type="region of interest" description="Disordered" evidence="1">
    <location>
        <begin position="34"/>
        <end position="71"/>
    </location>
</feature>
<reference evidence="3" key="1">
    <citation type="journal article" date="2016" name="Ticks Tick Borne Dis.">
        <title>De novo assembly and annotation of the salivary gland transcriptome of Rhipicephalus appendiculatus male and female ticks during blood feeding.</title>
        <authorList>
            <person name="de Castro M.H."/>
            <person name="de Klerk D."/>
            <person name="Pienaar R."/>
            <person name="Latif A.A."/>
            <person name="Rees D.J."/>
            <person name="Mans B.J."/>
        </authorList>
    </citation>
    <scope>NUCLEOTIDE SEQUENCE</scope>
    <source>
        <tissue evidence="3">Salivary glands</tissue>
    </source>
</reference>
<evidence type="ECO:0008006" key="4">
    <source>
        <dbReference type="Google" id="ProtNLM"/>
    </source>
</evidence>
<organism evidence="3">
    <name type="scientific">Rhipicephalus appendiculatus</name>
    <name type="common">Brown ear tick</name>
    <dbReference type="NCBI Taxonomy" id="34631"/>
    <lineage>
        <taxon>Eukaryota</taxon>
        <taxon>Metazoa</taxon>
        <taxon>Ecdysozoa</taxon>
        <taxon>Arthropoda</taxon>
        <taxon>Chelicerata</taxon>
        <taxon>Arachnida</taxon>
        <taxon>Acari</taxon>
        <taxon>Parasitiformes</taxon>
        <taxon>Ixodida</taxon>
        <taxon>Ixodoidea</taxon>
        <taxon>Ixodidae</taxon>
        <taxon>Rhipicephalinae</taxon>
        <taxon>Rhipicephalus</taxon>
        <taxon>Rhipicephalus</taxon>
    </lineage>
</organism>
<accession>A0A131YGR3</accession>
<evidence type="ECO:0000313" key="3">
    <source>
        <dbReference type="EMBL" id="JAP77111.1"/>
    </source>
</evidence>
<evidence type="ECO:0000256" key="2">
    <source>
        <dbReference type="SAM" id="SignalP"/>
    </source>
</evidence>
<protein>
    <recommendedName>
        <fullName evidence="4">Glycine rich superfamily member</fullName>
    </recommendedName>
</protein>
<dbReference type="AlphaFoldDB" id="A0A131YGR3"/>
<feature type="chain" id="PRO_5007285124" description="Glycine rich superfamily member" evidence="2">
    <location>
        <begin position="23"/>
        <end position="109"/>
    </location>
</feature>
<feature type="signal peptide" evidence="2">
    <location>
        <begin position="1"/>
        <end position="22"/>
    </location>
</feature>
<feature type="compositionally biased region" description="Low complexity" evidence="1">
    <location>
        <begin position="42"/>
        <end position="54"/>
    </location>
</feature>
<keyword evidence="2" id="KW-0732">Signal</keyword>
<evidence type="ECO:0000256" key="1">
    <source>
        <dbReference type="SAM" id="MobiDB-lite"/>
    </source>
</evidence>
<proteinExistence type="predicted"/>
<sequence length="109" mass="11140">MMANAPSLRVFLVVATCAVTLSAMLDEGTLCASAEVQPPSSPVSKPVPRARPSPIRGPTVFGPPTSSGSPLSARSLETINLALPSVAAGVGGYVGIRRRFVFGGDADLF</sequence>
<name>A0A131YGR3_RHIAP</name>